<sequence>MATSSKIHLTASQQPAFYVQGISSDSADKASQLLQENHEKHHVYFNDSGFHNHIVHHLLTIFALDASPQELQKGYDINASYQRPPVPLDSSVVEEMQDPELFKKYLGKEKHYRNFIAFFQGEMDKKGWQEVLNERLFKRDEAADDMLGRMFAGFLHPIIHLGFGVEFSQPAIIAEGLAQAAIHDPYLNPFFLASEAAAKTHASSPSTPLAQLLSAIHADTQLTASTSWTDGNKLRDGVLARAPDAMIAHARHFVVPESQLEEKTAEMINATAYFTGAAQHPPKQVKFDFFYMHSVNASIFFSSFLRQDWLAARDKARLLEWKGRVDLAMYASRRSPVLRLDEIRGYKNGRGLESWEELFARVTGLEDDGHASKMMRALANGEKACAPFEGREGFVVEGGMWRVLGNMVVDAVEAGEPHWVRSTGFEEAWEGVPDREGARL</sequence>
<gene>
    <name evidence="2" type="ORF">EJ04DRAFT_605640</name>
</gene>
<evidence type="ECO:0008006" key="4">
    <source>
        <dbReference type="Google" id="ProtNLM"/>
    </source>
</evidence>
<dbReference type="Pfam" id="PF14027">
    <property type="entry name" value="Questin_oxidase"/>
    <property type="match status" value="1"/>
</dbReference>
<reference evidence="2" key="1">
    <citation type="journal article" date="2020" name="Stud. Mycol.">
        <title>101 Dothideomycetes genomes: a test case for predicting lifestyles and emergence of pathogens.</title>
        <authorList>
            <person name="Haridas S."/>
            <person name="Albert R."/>
            <person name="Binder M."/>
            <person name="Bloem J."/>
            <person name="Labutti K."/>
            <person name="Salamov A."/>
            <person name="Andreopoulos B."/>
            <person name="Baker S."/>
            <person name="Barry K."/>
            <person name="Bills G."/>
            <person name="Bluhm B."/>
            <person name="Cannon C."/>
            <person name="Castanera R."/>
            <person name="Culley D."/>
            <person name="Daum C."/>
            <person name="Ezra D."/>
            <person name="Gonzalez J."/>
            <person name="Henrissat B."/>
            <person name="Kuo A."/>
            <person name="Liang C."/>
            <person name="Lipzen A."/>
            <person name="Lutzoni F."/>
            <person name="Magnuson J."/>
            <person name="Mondo S."/>
            <person name="Nolan M."/>
            <person name="Ohm R."/>
            <person name="Pangilinan J."/>
            <person name="Park H.-J."/>
            <person name="Ramirez L."/>
            <person name="Alfaro M."/>
            <person name="Sun H."/>
            <person name="Tritt A."/>
            <person name="Yoshinaga Y."/>
            <person name="Zwiers L.-H."/>
            <person name="Turgeon B."/>
            <person name="Goodwin S."/>
            <person name="Spatafora J."/>
            <person name="Crous P."/>
            <person name="Grigoriev I."/>
        </authorList>
    </citation>
    <scope>NUCLEOTIDE SEQUENCE</scope>
    <source>
        <strain evidence="2">CBS 125425</strain>
    </source>
</reference>
<proteinExistence type="predicted"/>
<evidence type="ECO:0000313" key="2">
    <source>
        <dbReference type="EMBL" id="KAF2733376.1"/>
    </source>
</evidence>
<comment type="caution">
    <text evidence="2">The sequence shown here is derived from an EMBL/GenBank/DDBJ whole genome shotgun (WGS) entry which is preliminary data.</text>
</comment>
<dbReference type="PANTHER" id="PTHR35870:SF1">
    <property type="entry name" value="PROTEIN, PUTATIVE (AFU_ORTHOLOGUE AFUA_5G03330)-RELATED"/>
    <property type="match status" value="1"/>
</dbReference>
<evidence type="ECO:0000256" key="1">
    <source>
        <dbReference type="ARBA" id="ARBA00023002"/>
    </source>
</evidence>
<dbReference type="GO" id="GO:0016491">
    <property type="term" value="F:oxidoreductase activity"/>
    <property type="evidence" value="ECO:0007669"/>
    <property type="project" value="UniProtKB-KW"/>
</dbReference>
<evidence type="ECO:0000313" key="3">
    <source>
        <dbReference type="Proteomes" id="UP000799444"/>
    </source>
</evidence>
<accession>A0A9P4QYJ6</accession>
<dbReference type="InterPro" id="IPR025337">
    <property type="entry name" value="Questin_oxidase-like"/>
</dbReference>
<dbReference type="Proteomes" id="UP000799444">
    <property type="component" value="Unassembled WGS sequence"/>
</dbReference>
<keyword evidence="3" id="KW-1185">Reference proteome</keyword>
<protein>
    <recommendedName>
        <fullName evidence="4">HypA</fullName>
    </recommendedName>
</protein>
<keyword evidence="1" id="KW-0560">Oxidoreductase</keyword>
<organism evidence="2 3">
    <name type="scientific">Polyplosphaeria fusca</name>
    <dbReference type="NCBI Taxonomy" id="682080"/>
    <lineage>
        <taxon>Eukaryota</taxon>
        <taxon>Fungi</taxon>
        <taxon>Dikarya</taxon>
        <taxon>Ascomycota</taxon>
        <taxon>Pezizomycotina</taxon>
        <taxon>Dothideomycetes</taxon>
        <taxon>Pleosporomycetidae</taxon>
        <taxon>Pleosporales</taxon>
        <taxon>Tetraplosphaeriaceae</taxon>
        <taxon>Polyplosphaeria</taxon>
    </lineage>
</organism>
<dbReference type="AlphaFoldDB" id="A0A9P4QYJ6"/>
<dbReference type="OrthoDB" id="10004862at2759"/>
<name>A0A9P4QYJ6_9PLEO</name>
<dbReference type="PANTHER" id="PTHR35870">
    <property type="entry name" value="PROTEIN, PUTATIVE (AFU_ORTHOLOGUE AFUA_5G03330)-RELATED"/>
    <property type="match status" value="1"/>
</dbReference>
<dbReference type="EMBL" id="ML996162">
    <property type="protein sequence ID" value="KAF2733376.1"/>
    <property type="molecule type" value="Genomic_DNA"/>
</dbReference>